<comment type="caution">
    <text evidence="2">The sequence shown here is derived from an EMBL/GenBank/DDBJ whole genome shotgun (WGS) entry which is preliminary data.</text>
</comment>
<dbReference type="EMBL" id="SMOD01000042">
    <property type="protein sequence ID" value="TDG03339.1"/>
    <property type="molecule type" value="Genomic_DNA"/>
</dbReference>
<name>A0A4R5L639_9BURK</name>
<evidence type="ECO:0000313" key="2">
    <source>
        <dbReference type="EMBL" id="TDG03339.1"/>
    </source>
</evidence>
<organism evidence="2 3">
    <name type="scientific">Paraburkholderia guartelaensis</name>
    <dbReference type="NCBI Taxonomy" id="2546446"/>
    <lineage>
        <taxon>Bacteria</taxon>
        <taxon>Pseudomonadati</taxon>
        <taxon>Pseudomonadota</taxon>
        <taxon>Betaproteobacteria</taxon>
        <taxon>Burkholderiales</taxon>
        <taxon>Burkholderiaceae</taxon>
        <taxon>Paraburkholderia</taxon>
    </lineage>
</organism>
<dbReference type="AlphaFoldDB" id="A0A4R5L639"/>
<proteinExistence type="predicted"/>
<sequence>MDNAKGGTAGPTGTRRPRQGEAFWREMVMTWEASGLGVRRCLRRPKIEPRRGLCESDFRYEGCAACGRGTPAVAHCEDAVAP</sequence>
<feature type="region of interest" description="Disordered" evidence="1">
    <location>
        <begin position="1"/>
        <end position="21"/>
    </location>
</feature>
<dbReference type="Proteomes" id="UP000295606">
    <property type="component" value="Unassembled WGS sequence"/>
</dbReference>
<protein>
    <submittedName>
        <fullName evidence="2">Uncharacterized protein</fullName>
    </submittedName>
</protein>
<dbReference type="OrthoDB" id="9005416at2"/>
<gene>
    <name evidence="2" type="ORF">E1N52_35030</name>
</gene>
<accession>A0A4R5L639</accession>
<evidence type="ECO:0000256" key="1">
    <source>
        <dbReference type="SAM" id="MobiDB-lite"/>
    </source>
</evidence>
<reference evidence="2 3" key="1">
    <citation type="submission" date="2019-03" db="EMBL/GenBank/DDBJ databases">
        <title>Paraburkholderia sp. isolated from native Mimosa gymnas in Guartela State Park, Brazil.</title>
        <authorList>
            <person name="Paulitsch F."/>
            <person name="Hungria M."/>
            <person name="Delamuta J.R.M."/>
            <person name="Ribeiro R.A."/>
            <person name="Dall'Agnol R."/>
            <person name="Silva J.S.B."/>
        </authorList>
    </citation>
    <scope>NUCLEOTIDE SEQUENCE [LARGE SCALE GENOMIC DNA]</scope>
    <source>
        <strain evidence="2 3">CNPSo 3008</strain>
    </source>
</reference>
<evidence type="ECO:0000313" key="3">
    <source>
        <dbReference type="Proteomes" id="UP000295606"/>
    </source>
</evidence>